<organism evidence="1 2">
    <name type="scientific">Ophiophagus hannah</name>
    <name type="common">King cobra</name>
    <name type="synonym">Naja hannah</name>
    <dbReference type="NCBI Taxonomy" id="8665"/>
    <lineage>
        <taxon>Eukaryota</taxon>
        <taxon>Metazoa</taxon>
        <taxon>Chordata</taxon>
        <taxon>Craniata</taxon>
        <taxon>Vertebrata</taxon>
        <taxon>Euteleostomi</taxon>
        <taxon>Lepidosauria</taxon>
        <taxon>Squamata</taxon>
        <taxon>Bifurcata</taxon>
        <taxon>Unidentata</taxon>
        <taxon>Episquamata</taxon>
        <taxon>Toxicofera</taxon>
        <taxon>Serpentes</taxon>
        <taxon>Colubroidea</taxon>
        <taxon>Elapidae</taxon>
        <taxon>Elapinae</taxon>
        <taxon>Ophiophagus</taxon>
    </lineage>
</organism>
<dbReference type="Proteomes" id="UP000018936">
    <property type="component" value="Unassembled WGS sequence"/>
</dbReference>
<dbReference type="EMBL" id="AZIM01004115">
    <property type="protein sequence ID" value="ETE61187.1"/>
    <property type="molecule type" value="Genomic_DNA"/>
</dbReference>
<feature type="non-terminal residue" evidence="1">
    <location>
        <position position="1"/>
    </location>
</feature>
<gene>
    <name evidence="1" type="ORF">L345_13064</name>
</gene>
<evidence type="ECO:0000313" key="1">
    <source>
        <dbReference type="EMBL" id="ETE61187.1"/>
    </source>
</evidence>
<name>V8NI17_OPHHA</name>
<reference evidence="1 2" key="1">
    <citation type="journal article" date="2013" name="Proc. Natl. Acad. Sci. U.S.A.">
        <title>The king cobra genome reveals dynamic gene evolution and adaptation in the snake venom system.</title>
        <authorList>
            <person name="Vonk F.J."/>
            <person name="Casewell N.R."/>
            <person name="Henkel C.V."/>
            <person name="Heimberg A.M."/>
            <person name="Jansen H.J."/>
            <person name="McCleary R.J."/>
            <person name="Kerkkamp H.M."/>
            <person name="Vos R.A."/>
            <person name="Guerreiro I."/>
            <person name="Calvete J.J."/>
            <person name="Wuster W."/>
            <person name="Woods A.E."/>
            <person name="Logan J.M."/>
            <person name="Harrison R.A."/>
            <person name="Castoe T.A."/>
            <person name="de Koning A.P."/>
            <person name="Pollock D.D."/>
            <person name="Yandell M."/>
            <person name="Calderon D."/>
            <person name="Renjifo C."/>
            <person name="Currier R.B."/>
            <person name="Salgado D."/>
            <person name="Pla D."/>
            <person name="Sanz L."/>
            <person name="Hyder A.S."/>
            <person name="Ribeiro J.M."/>
            <person name="Arntzen J.W."/>
            <person name="van den Thillart G.E."/>
            <person name="Boetzer M."/>
            <person name="Pirovano W."/>
            <person name="Dirks R.P."/>
            <person name="Spaink H.P."/>
            <person name="Duboule D."/>
            <person name="McGlinn E."/>
            <person name="Kini R.M."/>
            <person name="Richardson M.K."/>
        </authorList>
    </citation>
    <scope>NUCLEOTIDE SEQUENCE</scope>
    <source>
        <tissue evidence="1">Blood</tissue>
    </source>
</reference>
<sequence>MCPPPGYGSDSIRNTPLKLHWCIHHPAEQSPTHFRPTRSPAELSAGTASFSLLLGAGPATMMSGQPVDATPPPHSAQLAEWTSRLACWRCTLQDGVPPGGVLFGDMHRGWDWKWS</sequence>
<evidence type="ECO:0000313" key="2">
    <source>
        <dbReference type="Proteomes" id="UP000018936"/>
    </source>
</evidence>
<keyword evidence="2" id="KW-1185">Reference proteome</keyword>
<proteinExistence type="predicted"/>
<protein>
    <submittedName>
        <fullName evidence="1">Uncharacterized protein</fullName>
    </submittedName>
</protein>
<comment type="caution">
    <text evidence="1">The sequence shown here is derived from an EMBL/GenBank/DDBJ whole genome shotgun (WGS) entry which is preliminary data.</text>
</comment>
<dbReference type="AlphaFoldDB" id="V8NI17"/>
<accession>V8NI17</accession>